<proteinExistence type="predicted"/>
<sequence>MVIIVVVITIAKVQVVTPHASHSVFGTEYKLSSHTRDTTTKTREHASCNHHTVFLDQERSWADEGGSGNEPTPRRGHVDSPPPPPSAPLQYCRRRPRDSLQQRRQRRPDEDIGARSSRGSHMFSRGRCIRSRIRFCRGIYIVDRALVTVRSE</sequence>
<feature type="compositionally biased region" description="Basic and acidic residues" evidence="1">
    <location>
        <begin position="97"/>
        <end position="113"/>
    </location>
</feature>
<dbReference type="AlphaFoldDB" id="A0AAN6IRM9"/>
<gene>
    <name evidence="3" type="ORF">HRR80_008010</name>
</gene>
<feature type="region of interest" description="Disordered" evidence="1">
    <location>
        <begin position="56"/>
        <end position="123"/>
    </location>
</feature>
<organism evidence="3 4">
    <name type="scientific">Exophiala dermatitidis</name>
    <name type="common">Black yeast-like fungus</name>
    <name type="synonym">Wangiella dermatitidis</name>
    <dbReference type="NCBI Taxonomy" id="5970"/>
    <lineage>
        <taxon>Eukaryota</taxon>
        <taxon>Fungi</taxon>
        <taxon>Dikarya</taxon>
        <taxon>Ascomycota</taxon>
        <taxon>Pezizomycotina</taxon>
        <taxon>Eurotiomycetes</taxon>
        <taxon>Chaetothyriomycetidae</taxon>
        <taxon>Chaetothyriales</taxon>
        <taxon>Herpotrichiellaceae</taxon>
        <taxon>Exophiala</taxon>
    </lineage>
</organism>
<feature type="region of interest" description="Disordered" evidence="1">
    <location>
        <begin position="30"/>
        <end position="49"/>
    </location>
</feature>
<evidence type="ECO:0000256" key="2">
    <source>
        <dbReference type="SAM" id="SignalP"/>
    </source>
</evidence>
<reference evidence="3" key="1">
    <citation type="submission" date="2023-01" db="EMBL/GenBank/DDBJ databases">
        <title>Exophiala dermititidis isolated from Cystic Fibrosis Patient.</title>
        <authorList>
            <person name="Kurbessoian T."/>
            <person name="Crocker A."/>
            <person name="Murante D."/>
            <person name="Hogan D.A."/>
            <person name="Stajich J.E."/>
        </authorList>
    </citation>
    <scope>NUCLEOTIDE SEQUENCE</scope>
    <source>
        <strain evidence="3">Ex8</strain>
    </source>
</reference>
<dbReference type="Proteomes" id="UP001161757">
    <property type="component" value="Unassembled WGS sequence"/>
</dbReference>
<evidence type="ECO:0000313" key="3">
    <source>
        <dbReference type="EMBL" id="KAJ8987928.1"/>
    </source>
</evidence>
<protein>
    <recommendedName>
        <fullName evidence="5">Secreted protein</fullName>
    </recommendedName>
</protein>
<comment type="caution">
    <text evidence="3">The sequence shown here is derived from an EMBL/GenBank/DDBJ whole genome shotgun (WGS) entry which is preliminary data.</text>
</comment>
<dbReference type="EMBL" id="JAJGCB010000021">
    <property type="protein sequence ID" value="KAJ8987928.1"/>
    <property type="molecule type" value="Genomic_DNA"/>
</dbReference>
<feature type="compositionally biased region" description="Basic and acidic residues" evidence="1">
    <location>
        <begin position="34"/>
        <end position="47"/>
    </location>
</feature>
<name>A0AAN6IRM9_EXODE</name>
<accession>A0AAN6IRM9</accession>
<feature type="chain" id="PRO_5042972021" description="Secreted protein" evidence="2">
    <location>
        <begin position="19"/>
        <end position="152"/>
    </location>
</feature>
<feature type="signal peptide" evidence="2">
    <location>
        <begin position="1"/>
        <end position="18"/>
    </location>
</feature>
<evidence type="ECO:0000256" key="1">
    <source>
        <dbReference type="SAM" id="MobiDB-lite"/>
    </source>
</evidence>
<evidence type="ECO:0000313" key="4">
    <source>
        <dbReference type="Proteomes" id="UP001161757"/>
    </source>
</evidence>
<evidence type="ECO:0008006" key="5">
    <source>
        <dbReference type="Google" id="ProtNLM"/>
    </source>
</evidence>
<keyword evidence="2" id="KW-0732">Signal</keyword>